<proteinExistence type="predicted"/>
<evidence type="ECO:0000256" key="1">
    <source>
        <dbReference type="ARBA" id="ARBA00022630"/>
    </source>
</evidence>
<dbReference type="PROSITE" id="PS00573">
    <property type="entry name" value="PYRIDINE_REDOX_2"/>
    <property type="match status" value="1"/>
</dbReference>
<sequence length="348" mass="37075">MTYDLAIIGGGPAAVAAGVYASRKRLKTIFITKEWGGQSTVSEDIQNWIGTPSISGAKLASSLKEHLRVYAGDIVDVREGQLVENVEKTPEGFKVTAGSESYLAKTVLIASGSSRRKLNVPGAEQYDNRGVVYCASCDGPLFADMDVAVIGGGNAGFETAAQLLAYCKSVVLLHKNDEFKADPVTVKKVLSNPKMHAVLNTEILEVKGSQFVEAIVYKEKETGNKVELPVSGIFVEVGSVPATGYASKLVELDKIGQVIVDPRTQRARLLPPSEMASDARRGESGARDVVDTTASATQRLRNDADGVISDGGVWAAGDCTNGLYHQNNIAAGDAVKALEDIYMWLHGK</sequence>
<dbReference type="InterPro" id="IPR036188">
    <property type="entry name" value="FAD/NAD-bd_sf"/>
</dbReference>
<reference evidence="7 8" key="1">
    <citation type="journal article" date="2015" name="Nature">
        <title>rRNA introns, odd ribosomes, and small enigmatic genomes across a large radiation of phyla.</title>
        <authorList>
            <person name="Brown C.T."/>
            <person name="Hug L.A."/>
            <person name="Thomas B.C."/>
            <person name="Sharon I."/>
            <person name="Castelle C.J."/>
            <person name="Singh A."/>
            <person name="Wilkins M.J."/>
            <person name="Williams K.H."/>
            <person name="Banfield J.F."/>
        </authorList>
    </citation>
    <scope>NUCLEOTIDE SEQUENCE [LARGE SCALE GENOMIC DNA]</scope>
</reference>
<protein>
    <submittedName>
        <fullName evidence="7">Alkyl hydroperoxide reductase</fullName>
    </submittedName>
</protein>
<feature type="domain" description="FAD/NAD(P)-binding" evidence="6">
    <location>
        <begin position="3"/>
        <end position="265"/>
    </location>
</feature>
<evidence type="ECO:0000256" key="2">
    <source>
        <dbReference type="ARBA" id="ARBA00022827"/>
    </source>
</evidence>
<dbReference type="SUPFAM" id="SSF51905">
    <property type="entry name" value="FAD/NAD(P)-binding domain"/>
    <property type="match status" value="1"/>
</dbReference>
<keyword evidence="2" id="KW-0274">FAD</keyword>
<dbReference type="PATRIC" id="fig|1619042.3.peg.580"/>
<comment type="caution">
    <text evidence="7">The sequence shown here is derived from an EMBL/GenBank/DDBJ whole genome shotgun (WGS) entry which is preliminary data.</text>
</comment>
<dbReference type="Gene3D" id="3.50.50.60">
    <property type="entry name" value="FAD/NAD(P)-binding domain"/>
    <property type="match status" value="2"/>
</dbReference>
<accession>A0A0G1NYR2</accession>
<evidence type="ECO:0000256" key="3">
    <source>
        <dbReference type="ARBA" id="ARBA00023002"/>
    </source>
</evidence>
<dbReference type="InterPro" id="IPR023753">
    <property type="entry name" value="FAD/NAD-binding_dom"/>
</dbReference>
<evidence type="ECO:0000256" key="5">
    <source>
        <dbReference type="ARBA" id="ARBA00023284"/>
    </source>
</evidence>
<organism evidence="7 8">
    <name type="scientific">Candidatus Magasanikbacteria bacterium GW2011_GWA2_46_17</name>
    <dbReference type="NCBI Taxonomy" id="1619042"/>
    <lineage>
        <taxon>Bacteria</taxon>
        <taxon>Candidatus Magasanikiibacteriota</taxon>
    </lineage>
</organism>
<evidence type="ECO:0000313" key="7">
    <source>
        <dbReference type="EMBL" id="KKU25606.1"/>
    </source>
</evidence>
<evidence type="ECO:0000259" key="6">
    <source>
        <dbReference type="Pfam" id="PF07992"/>
    </source>
</evidence>
<dbReference type="EMBL" id="LCMA01000024">
    <property type="protein sequence ID" value="KKU25606.1"/>
    <property type="molecule type" value="Genomic_DNA"/>
</dbReference>
<keyword evidence="1" id="KW-0285">Flavoprotein</keyword>
<keyword evidence="3" id="KW-0560">Oxidoreductase</keyword>
<dbReference type="PRINTS" id="PR00368">
    <property type="entry name" value="FADPNR"/>
</dbReference>
<dbReference type="GO" id="GO:0016668">
    <property type="term" value="F:oxidoreductase activity, acting on a sulfur group of donors, NAD(P) as acceptor"/>
    <property type="evidence" value="ECO:0007669"/>
    <property type="project" value="UniProtKB-ARBA"/>
</dbReference>
<evidence type="ECO:0000313" key="8">
    <source>
        <dbReference type="Proteomes" id="UP000034175"/>
    </source>
</evidence>
<keyword evidence="4" id="KW-1015">Disulfide bond</keyword>
<evidence type="ECO:0000256" key="4">
    <source>
        <dbReference type="ARBA" id="ARBA00023157"/>
    </source>
</evidence>
<dbReference type="Proteomes" id="UP000034175">
    <property type="component" value="Unassembled WGS sequence"/>
</dbReference>
<gene>
    <name evidence="7" type="ORF">UX39_C0024G0006</name>
</gene>
<dbReference type="InterPro" id="IPR008255">
    <property type="entry name" value="Pyr_nucl-diS_OxRdtase_2_AS"/>
</dbReference>
<dbReference type="PRINTS" id="PR00469">
    <property type="entry name" value="PNDRDTASEII"/>
</dbReference>
<dbReference type="PANTHER" id="PTHR48105">
    <property type="entry name" value="THIOREDOXIN REDUCTASE 1-RELATED-RELATED"/>
    <property type="match status" value="1"/>
</dbReference>
<dbReference type="AlphaFoldDB" id="A0A0G1NYR2"/>
<keyword evidence="5" id="KW-0676">Redox-active center</keyword>
<name>A0A0G1NYR2_9BACT</name>
<dbReference type="Pfam" id="PF07992">
    <property type="entry name" value="Pyr_redox_2"/>
    <property type="match status" value="1"/>
</dbReference>
<dbReference type="InterPro" id="IPR050097">
    <property type="entry name" value="Ferredoxin-NADP_redctase_2"/>
</dbReference>